<evidence type="ECO:0000313" key="3">
    <source>
        <dbReference type="Proteomes" id="UP001321486"/>
    </source>
</evidence>
<keyword evidence="1" id="KW-0472">Membrane</keyword>
<name>A0ABM8GLC0_9MICO</name>
<dbReference type="Proteomes" id="UP001321486">
    <property type="component" value="Chromosome"/>
</dbReference>
<dbReference type="RefSeq" id="WP_286346037.1">
    <property type="nucleotide sequence ID" value="NZ_AP027732.1"/>
</dbReference>
<proteinExistence type="predicted"/>
<keyword evidence="1" id="KW-1133">Transmembrane helix</keyword>
<evidence type="ECO:0000313" key="2">
    <source>
        <dbReference type="EMBL" id="BDZ49197.1"/>
    </source>
</evidence>
<reference evidence="3" key="1">
    <citation type="journal article" date="2019" name="Int. J. Syst. Evol. Microbiol.">
        <title>The Global Catalogue of Microorganisms (GCM) 10K type strain sequencing project: providing services to taxonomists for standard genome sequencing and annotation.</title>
        <authorList>
            <consortium name="The Broad Institute Genomics Platform"/>
            <consortium name="The Broad Institute Genome Sequencing Center for Infectious Disease"/>
            <person name="Wu L."/>
            <person name="Ma J."/>
        </authorList>
    </citation>
    <scope>NUCLEOTIDE SEQUENCE [LARGE SCALE GENOMIC DNA]</scope>
    <source>
        <strain evidence="3">NBRC 108728</strain>
    </source>
</reference>
<keyword evidence="3" id="KW-1185">Reference proteome</keyword>
<gene>
    <name evidence="2" type="ORF">GCM10025867_14380</name>
</gene>
<feature type="transmembrane region" description="Helical" evidence="1">
    <location>
        <begin position="12"/>
        <end position="31"/>
    </location>
</feature>
<organism evidence="2 3">
    <name type="scientific">Frondihabitans sucicola</name>
    <dbReference type="NCBI Taxonomy" id="1268041"/>
    <lineage>
        <taxon>Bacteria</taxon>
        <taxon>Bacillati</taxon>
        <taxon>Actinomycetota</taxon>
        <taxon>Actinomycetes</taxon>
        <taxon>Micrococcales</taxon>
        <taxon>Microbacteriaceae</taxon>
        <taxon>Frondihabitans</taxon>
    </lineage>
</organism>
<keyword evidence="1" id="KW-0812">Transmembrane</keyword>
<dbReference type="EMBL" id="AP027732">
    <property type="protein sequence ID" value="BDZ49197.1"/>
    <property type="molecule type" value="Genomic_DNA"/>
</dbReference>
<evidence type="ECO:0008006" key="4">
    <source>
        <dbReference type="Google" id="ProtNLM"/>
    </source>
</evidence>
<accession>A0ABM8GLC0</accession>
<protein>
    <recommendedName>
        <fullName evidence="4">DUF2530 domain-containing protein</fullName>
    </recommendedName>
</protein>
<sequence length="79" mass="8710">MKPEHRRVWERIAIISGMIGGLFFVAALTLMLTTAPIMASAICLPLGFIGLLFGILLTLYLRRGVAGDTWPRSGRRAPR</sequence>
<evidence type="ECO:0000256" key="1">
    <source>
        <dbReference type="SAM" id="Phobius"/>
    </source>
</evidence>
<feature type="transmembrane region" description="Helical" evidence="1">
    <location>
        <begin position="37"/>
        <end position="61"/>
    </location>
</feature>